<evidence type="ECO:0000313" key="2">
    <source>
        <dbReference type="Proteomes" id="UP001153636"/>
    </source>
</evidence>
<organism evidence="1 2">
    <name type="scientific">Psylliodes chrysocephalus</name>
    <dbReference type="NCBI Taxonomy" id="3402493"/>
    <lineage>
        <taxon>Eukaryota</taxon>
        <taxon>Metazoa</taxon>
        <taxon>Ecdysozoa</taxon>
        <taxon>Arthropoda</taxon>
        <taxon>Hexapoda</taxon>
        <taxon>Insecta</taxon>
        <taxon>Pterygota</taxon>
        <taxon>Neoptera</taxon>
        <taxon>Endopterygota</taxon>
        <taxon>Coleoptera</taxon>
        <taxon>Polyphaga</taxon>
        <taxon>Cucujiformia</taxon>
        <taxon>Chrysomeloidea</taxon>
        <taxon>Chrysomelidae</taxon>
        <taxon>Galerucinae</taxon>
        <taxon>Alticini</taxon>
        <taxon>Psylliodes</taxon>
    </lineage>
</organism>
<proteinExistence type="predicted"/>
<name>A0A9P0CND1_9CUCU</name>
<gene>
    <name evidence="1" type="ORF">PSYICH_LOCUS3075</name>
</gene>
<dbReference type="AlphaFoldDB" id="A0A9P0CND1"/>
<reference evidence="1" key="1">
    <citation type="submission" date="2022-01" db="EMBL/GenBank/DDBJ databases">
        <authorList>
            <person name="King R."/>
        </authorList>
    </citation>
    <scope>NUCLEOTIDE SEQUENCE</scope>
</reference>
<protein>
    <submittedName>
        <fullName evidence="1">Uncharacterized protein</fullName>
    </submittedName>
</protein>
<sequence>MLAYKKKLQSTGTLLYSKTTFKKIICLDHAVGVLKYITCADGQKPLRRDGDGLRGTPHSYYDRRVFKQNWLHSRGKQCCLVRTEISELASEGVKQTNTHRKNNFLINPHVDVKEVPKE</sequence>
<accession>A0A9P0CND1</accession>
<keyword evidence="2" id="KW-1185">Reference proteome</keyword>
<evidence type="ECO:0000313" key="1">
    <source>
        <dbReference type="EMBL" id="CAH1102279.1"/>
    </source>
</evidence>
<dbReference type="EMBL" id="OV651824">
    <property type="protein sequence ID" value="CAH1102279.1"/>
    <property type="molecule type" value="Genomic_DNA"/>
</dbReference>
<dbReference type="Proteomes" id="UP001153636">
    <property type="component" value="Chromosome 12"/>
</dbReference>